<evidence type="ECO:0000313" key="2">
    <source>
        <dbReference type="EMBL" id="KAF9876557.1"/>
    </source>
</evidence>
<organism evidence="2 3">
    <name type="scientific">Colletotrichum karsti</name>
    <dbReference type="NCBI Taxonomy" id="1095194"/>
    <lineage>
        <taxon>Eukaryota</taxon>
        <taxon>Fungi</taxon>
        <taxon>Dikarya</taxon>
        <taxon>Ascomycota</taxon>
        <taxon>Pezizomycotina</taxon>
        <taxon>Sordariomycetes</taxon>
        <taxon>Hypocreomycetidae</taxon>
        <taxon>Glomerellales</taxon>
        <taxon>Glomerellaceae</taxon>
        <taxon>Colletotrichum</taxon>
        <taxon>Colletotrichum boninense species complex</taxon>
    </lineage>
</organism>
<evidence type="ECO:0000256" key="1">
    <source>
        <dbReference type="SAM" id="MobiDB-lite"/>
    </source>
</evidence>
<proteinExistence type="predicted"/>
<dbReference type="AlphaFoldDB" id="A0A9P6LLG5"/>
<feature type="region of interest" description="Disordered" evidence="1">
    <location>
        <begin position="233"/>
        <end position="252"/>
    </location>
</feature>
<feature type="region of interest" description="Disordered" evidence="1">
    <location>
        <begin position="607"/>
        <end position="662"/>
    </location>
</feature>
<feature type="region of interest" description="Disordered" evidence="1">
    <location>
        <begin position="283"/>
        <end position="303"/>
    </location>
</feature>
<dbReference type="EMBL" id="JAATWM020000017">
    <property type="protein sequence ID" value="KAF9876557.1"/>
    <property type="molecule type" value="Genomic_DNA"/>
</dbReference>
<feature type="region of interest" description="Disordered" evidence="1">
    <location>
        <begin position="408"/>
        <end position="428"/>
    </location>
</feature>
<feature type="compositionally biased region" description="Basic and acidic residues" evidence="1">
    <location>
        <begin position="293"/>
        <end position="303"/>
    </location>
</feature>
<sequence>MRGQQKPTTAPRVSFGIELEFVVAYVFDGEADPDEDIKDGIQPLLVIPRVAEDTSTLSSDSKGKGKANQGFRPVVPPTPWIFEQIRKALAEAGLPVFGGTEYMPLGSVQQKHSEKAMSSFRLTEEYTVSEFDIDGYRFQGVELVSPAMYDMPLSFDLIRLAVSTITTKFRCRVNPTCGFHVHVGAGPTERIEARALRNFAALLWAADPLISRLHAPWRSVTKYSQSGRVNEATALGRNEGPSDSLLDNLGEGGVPVGTTNSLPRIHWIKRSHLKQVKYFGRDRQLGDSVNPDTDQRAQQREVDFDTVDDVAVLKGDPWTRRTPLPPLGSKRSSASLPTDDFGSPKLDYDPPVPRPQTWDRPHSKDHLTAVAPPRPRPPPIERLYPRIPGTMREDRRLDPEFLAPHLYRHDRGGDLDNPGARLPPKRSDVMSGVRDLLAADMTSAQIGEMMRSTTAVKHINYNFSGYTLTSLGNLRAYADGVRVTPGDRYDAKSNTVEFREAAGTLDMQWIATWAKICCRLLEWSRDAPPAEFMAVVRLLAYAQEEKGAQYDVIDFLIDLGLYTEARFCEERVHKGEEVFYECLNFEPTNGTSSGDLQGAFADREDVEMGGMEESSDVGKKDVDGKGGDGEVNSGSAEEAGDDVDDGKSAATDSGAGVGEKNL</sequence>
<dbReference type="Proteomes" id="UP000781932">
    <property type="component" value="Unassembled WGS sequence"/>
</dbReference>
<dbReference type="OrthoDB" id="4768338at2759"/>
<dbReference type="Pfam" id="PF12224">
    <property type="entry name" value="Amidoligase_2"/>
    <property type="match status" value="1"/>
</dbReference>
<reference evidence="2" key="1">
    <citation type="submission" date="2020-03" db="EMBL/GenBank/DDBJ databases">
        <authorList>
            <person name="He L."/>
        </authorList>
    </citation>
    <scope>NUCLEOTIDE SEQUENCE</scope>
    <source>
        <strain evidence="2">CkLH20</strain>
    </source>
</reference>
<dbReference type="GeneID" id="62161756"/>
<keyword evidence="3" id="KW-1185">Reference proteome</keyword>
<dbReference type="InterPro" id="IPR022025">
    <property type="entry name" value="Amidoligase_2"/>
</dbReference>
<feature type="compositionally biased region" description="Basic and acidic residues" evidence="1">
    <location>
        <begin position="616"/>
        <end position="628"/>
    </location>
</feature>
<dbReference type="RefSeq" id="XP_038746018.1">
    <property type="nucleotide sequence ID" value="XM_038888682.1"/>
</dbReference>
<evidence type="ECO:0008006" key="4">
    <source>
        <dbReference type="Google" id="ProtNLM"/>
    </source>
</evidence>
<comment type="caution">
    <text evidence="2">The sequence shown here is derived from an EMBL/GenBank/DDBJ whole genome shotgun (WGS) entry which is preliminary data.</text>
</comment>
<name>A0A9P6LLG5_9PEZI</name>
<dbReference type="PANTHER" id="PTHR36847">
    <property type="entry name" value="AMIDOLIGASE ENZYME"/>
    <property type="match status" value="1"/>
</dbReference>
<gene>
    <name evidence="2" type="ORF">CkaCkLH20_05965</name>
</gene>
<feature type="region of interest" description="Disordered" evidence="1">
    <location>
        <begin position="316"/>
        <end position="385"/>
    </location>
</feature>
<feature type="compositionally biased region" description="Basic and acidic residues" evidence="1">
    <location>
        <begin position="357"/>
        <end position="367"/>
    </location>
</feature>
<accession>A0A9P6LLG5</accession>
<evidence type="ECO:0000313" key="3">
    <source>
        <dbReference type="Proteomes" id="UP000781932"/>
    </source>
</evidence>
<dbReference type="PANTHER" id="PTHR36847:SF1">
    <property type="entry name" value="AMIDOLIGASE ENZYME"/>
    <property type="match status" value="1"/>
</dbReference>
<reference evidence="2" key="2">
    <citation type="submission" date="2020-11" db="EMBL/GenBank/DDBJ databases">
        <title>Whole genome sequencing of Colletotrichum sp.</title>
        <authorList>
            <person name="Li H."/>
        </authorList>
    </citation>
    <scope>NUCLEOTIDE SEQUENCE</scope>
    <source>
        <strain evidence="2">CkLH20</strain>
    </source>
</reference>
<protein>
    <recommendedName>
        <fullName evidence="4">Amidoligase enzyme</fullName>
    </recommendedName>
</protein>